<evidence type="ECO:0000313" key="6">
    <source>
        <dbReference type="Proteomes" id="UP000199318"/>
    </source>
</evidence>
<dbReference type="CDD" id="cd01298">
    <property type="entry name" value="ATZ_TRZ_like"/>
    <property type="match status" value="1"/>
</dbReference>
<dbReference type="Gene3D" id="3.20.20.140">
    <property type="entry name" value="Metal-dependent hydrolases"/>
    <property type="match status" value="1"/>
</dbReference>
<dbReference type="GO" id="GO:0046872">
    <property type="term" value="F:metal ion binding"/>
    <property type="evidence" value="ECO:0007669"/>
    <property type="project" value="UniProtKB-KW"/>
</dbReference>
<keyword evidence="6" id="KW-1185">Reference proteome</keyword>
<dbReference type="InterPro" id="IPR011059">
    <property type="entry name" value="Metal-dep_hydrolase_composite"/>
</dbReference>
<sequence length="445" mass="49370">MSSILIKNAEIITMNAKRDQFIGDIYIEDDTIKDLGKDLVYPRAEKVIDATGRVVVPGFIQTHIHLCQTIFRGKGDDLELMDWLKKRIWPLEAAHDEESIYYSALLGIGELLQSGTTTIVDMETVHHTDKAFQAIADSGIRAMSGKVMMDKGAEVPKPLQETTEASLQESADLMAKWDHAENGRIRYAYSPRFVISCTETLLRETAKLSKKHRTAVHTHASENTGEIEIVEAETGMRNVEYLEHIGLASERLILAHCVWLSENEKKLIQKRQVKVTHCPGSNMKLASGTAEIPQLLSAHTCVSLGADGAPCNNNLDMLNEMRMAALIHKPQHGPTAMDARTVFEMATIGGAKAMGMEDTIGSIEIGKKADLAVFQLTDFHTYPAYDTDTISRIVYSATRADVETTIVDGKVLMENRLMKSVDKPLVLSEADRSIKRLLKRIPALV</sequence>
<keyword evidence="2" id="KW-0378">Hydrolase</keyword>
<evidence type="ECO:0000259" key="4">
    <source>
        <dbReference type="Pfam" id="PF01979"/>
    </source>
</evidence>
<dbReference type="STRING" id="1464123.SAMN05444126_10915"/>
<dbReference type="InterPro" id="IPR006680">
    <property type="entry name" value="Amidohydro-rel"/>
</dbReference>
<dbReference type="PANTHER" id="PTHR43794:SF11">
    <property type="entry name" value="AMIDOHYDROLASE-RELATED DOMAIN-CONTAINING PROTEIN"/>
    <property type="match status" value="1"/>
</dbReference>
<comment type="caution">
    <text evidence="5">The sequence shown here is derived from an EMBL/GenBank/DDBJ whole genome shotgun (WGS) entry which is preliminary data.</text>
</comment>
<evidence type="ECO:0000256" key="3">
    <source>
        <dbReference type="ARBA" id="ARBA00022833"/>
    </source>
</evidence>
<reference evidence="6" key="1">
    <citation type="submission" date="2016-10" db="EMBL/GenBank/DDBJ databases">
        <authorList>
            <person name="de Groot N.N."/>
        </authorList>
    </citation>
    <scope>NUCLEOTIDE SEQUENCE [LARGE SCALE GENOMIC DNA]</scope>
    <source>
        <strain evidence="6">10nlg</strain>
    </source>
</reference>
<keyword evidence="3" id="KW-0862">Zinc</keyword>
<accession>A0A1H9T6Z2</accession>
<gene>
    <name evidence="5" type="ORF">SAMN05444126_10915</name>
</gene>
<dbReference type="SUPFAM" id="SSF51338">
    <property type="entry name" value="Composite domain of metallo-dependent hydrolases"/>
    <property type="match status" value="1"/>
</dbReference>
<proteinExistence type="predicted"/>
<protein>
    <submittedName>
        <fullName evidence="5">Cytosine/adenosine deaminase</fullName>
    </submittedName>
</protein>
<dbReference type="PANTHER" id="PTHR43794">
    <property type="entry name" value="AMINOHYDROLASE SSNA-RELATED"/>
    <property type="match status" value="1"/>
</dbReference>
<evidence type="ECO:0000256" key="2">
    <source>
        <dbReference type="ARBA" id="ARBA00022801"/>
    </source>
</evidence>
<dbReference type="NCBIfam" id="NF005557">
    <property type="entry name" value="PRK07228.1"/>
    <property type="match status" value="1"/>
</dbReference>
<evidence type="ECO:0000313" key="5">
    <source>
        <dbReference type="EMBL" id="SER92896.1"/>
    </source>
</evidence>
<dbReference type="InterPro" id="IPR050287">
    <property type="entry name" value="MTA/SAH_deaminase"/>
</dbReference>
<dbReference type="GO" id="GO:0016814">
    <property type="term" value="F:hydrolase activity, acting on carbon-nitrogen (but not peptide) bonds, in cyclic amidines"/>
    <property type="evidence" value="ECO:0007669"/>
    <property type="project" value="UniProtKB-ARBA"/>
</dbReference>
<name>A0A1H9T6Z2_9BACI</name>
<dbReference type="InterPro" id="IPR032466">
    <property type="entry name" value="Metal_Hydrolase"/>
</dbReference>
<dbReference type="EMBL" id="FOGV01000009">
    <property type="protein sequence ID" value="SER92896.1"/>
    <property type="molecule type" value="Genomic_DNA"/>
</dbReference>
<dbReference type="OrthoDB" id="9807210at2"/>
<dbReference type="RefSeq" id="WP_093072632.1">
    <property type="nucleotide sequence ID" value="NZ_FOGV01000009.1"/>
</dbReference>
<evidence type="ECO:0000256" key="1">
    <source>
        <dbReference type="ARBA" id="ARBA00022723"/>
    </source>
</evidence>
<keyword evidence="1" id="KW-0479">Metal-binding</keyword>
<dbReference type="SUPFAM" id="SSF51556">
    <property type="entry name" value="Metallo-dependent hydrolases"/>
    <property type="match status" value="1"/>
</dbReference>
<dbReference type="AlphaFoldDB" id="A0A1H9T6Z2"/>
<dbReference type="GO" id="GO:0019239">
    <property type="term" value="F:deaminase activity"/>
    <property type="evidence" value="ECO:0007669"/>
    <property type="project" value="UniProtKB-ARBA"/>
</dbReference>
<dbReference type="Gene3D" id="2.30.40.10">
    <property type="entry name" value="Urease, subunit C, domain 1"/>
    <property type="match status" value="1"/>
</dbReference>
<dbReference type="Pfam" id="PF01979">
    <property type="entry name" value="Amidohydro_1"/>
    <property type="match status" value="1"/>
</dbReference>
<dbReference type="FunFam" id="3.20.20.140:FF:000014">
    <property type="entry name" value="5-methylthioadenosine/S-adenosylhomocysteine deaminase"/>
    <property type="match status" value="1"/>
</dbReference>
<organism evidence="5 6">
    <name type="scientific">Salisediminibacterium halotolerans</name>
    <dbReference type="NCBI Taxonomy" id="517425"/>
    <lineage>
        <taxon>Bacteria</taxon>
        <taxon>Bacillati</taxon>
        <taxon>Bacillota</taxon>
        <taxon>Bacilli</taxon>
        <taxon>Bacillales</taxon>
        <taxon>Bacillaceae</taxon>
        <taxon>Salisediminibacterium</taxon>
    </lineage>
</organism>
<dbReference type="Proteomes" id="UP000199318">
    <property type="component" value="Unassembled WGS sequence"/>
</dbReference>
<feature type="domain" description="Amidohydrolase-related" evidence="4">
    <location>
        <begin position="54"/>
        <end position="411"/>
    </location>
</feature>